<name>A0ABQ4LQY0_9BACL</name>
<gene>
    <name evidence="1" type="ORF">J21TS3_04810</name>
</gene>
<sequence length="70" mass="7703">MAPWVEDNPIFMHVMSDRAEEVRAAIDQCAEVGFEIDLVFRKLALTGRSPIFTNGAGEAACTLTCRIGIF</sequence>
<protein>
    <submittedName>
        <fullName evidence="1">Uncharacterized protein</fullName>
    </submittedName>
</protein>
<reference evidence="1 2" key="1">
    <citation type="submission" date="2021-03" db="EMBL/GenBank/DDBJ databases">
        <title>Antimicrobial resistance genes in bacteria isolated from Japanese honey, and their potential for conferring macrolide and lincosamide resistance in the American foulbrood pathogen Paenibacillus larvae.</title>
        <authorList>
            <person name="Okamoto M."/>
            <person name="Kumagai M."/>
            <person name="Kanamori H."/>
            <person name="Takamatsu D."/>
        </authorList>
    </citation>
    <scope>NUCLEOTIDE SEQUENCE [LARGE SCALE GENOMIC DNA]</scope>
    <source>
        <strain evidence="1 2">J21TS3</strain>
    </source>
</reference>
<keyword evidence="2" id="KW-1185">Reference proteome</keyword>
<evidence type="ECO:0000313" key="2">
    <source>
        <dbReference type="Proteomes" id="UP000680638"/>
    </source>
</evidence>
<proteinExistence type="predicted"/>
<dbReference type="EMBL" id="BORW01000001">
    <property type="protein sequence ID" value="GIO65660.1"/>
    <property type="molecule type" value="Genomic_DNA"/>
</dbReference>
<organism evidence="1 2">
    <name type="scientific">Paenibacillus cookii</name>
    <dbReference type="NCBI Taxonomy" id="157839"/>
    <lineage>
        <taxon>Bacteria</taxon>
        <taxon>Bacillati</taxon>
        <taxon>Bacillota</taxon>
        <taxon>Bacilli</taxon>
        <taxon>Bacillales</taxon>
        <taxon>Paenibacillaceae</taxon>
        <taxon>Paenibacillus</taxon>
    </lineage>
</organism>
<dbReference type="Proteomes" id="UP000680638">
    <property type="component" value="Unassembled WGS sequence"/>
</dbReference>
<comment type="caution">
    <text evidence="1">The sequence shown here is derived from an EMBL/GenBank/DDBJ whole genome shotgun (WGS) entry which is preliminary data.</text>
</comment>
<evidence type="ECO:0000313" key="1">
    <source>
        <dbReference type="EMBL" id="GIO65660.1"/>
    </source>
</evidence>
<accession>A0ABQ4LQY0</accession>